<dbReference type="RefSeq" id="WP_310074572.1">
    <property type="nucleotide sequence ID" value="NZ_JAVDVX010000006.1"/>
</dbReference>
<dbReference type="SUPFAM" id="SSF51055">
    <property type="entry name" value="Carbohydrate binding domain"/>
    <property type="match status" value="1"/>
</dbReference>
<feature type="domain" description="Chitin-binding type-3" evidence="4">
    <location>
        <begin position="40"/>
        <end position="86"/>
    </location>
</feature>
<gene>
    <name evidence="5" type="ORF">J2X05_003382</name>
</gene>
<feature type="chain" id="PRO_5046667564" evidence="3">
    <location>
        <begin position="35"/>
        <end position="263"/>
    </location>
</feature>
<evidence type="ECO:0000259" key="4">
    <source>
        <dbReference type="SMART" id="SM00495"/>
    </source>
</evidence>
<dbReference type="SMART" id="SM00495">
    <property type="entry name" value="ChtBD3"/>
    <property type="match status" value="1"/>
</dbReference>
<proteinExistence type="predicted"/>
<dbReference type="InterPro" id="IPR036573">
    <property type="entry name" value="CBM_sf_5/12"/>
</dbReference>
<evidence type="ECO:0000313" key="6">
    <source>
        <dbReference type="Proteomes" id="UP001253595"/>
    </source>
</evidence>
<dbReference type="CDD" id="cd12215">
    <property type="entry name" value="ChiC_BD"/>
    <property type="match status" value="1"/>
</dbReference>
<accession>A0ABU1V1L2</accession>
<keyword evidence="1" id="KW-0378">Hydrolase</keyword>
<evidence type="ECO:0000313" key="5">
    <source>
        <dbReference type="EMBL" id="MDR7091347.1"/>
    </source>
</evidence>
<reference evidence="5 6" key="1">
    <citation type="submission" date="2023-07" db="EMBL/GenBank/DDBJ databases">
        <title>Sorghum-associated microbial communities from plants grown in Nebraska, USA.</title>
        <authorList>
            <person name="Schachtman D."/>
        </authorList>
    </citation>
    <scope>NUCLEOTIDE SEQUENCE [LARGE SCALE GENOMIC DNA]</scope>
    <source>
        <strain evidence="5 6">BE190</strain>
    </source>
</reference>
<dbReference type="Proteomes" id="UP001253595">
    <property type="component" value="Unassembled WGS sequence"/>
</dbReference>
<evidence type="ECO:0000256" key="1">
    <source>
        <dbReference type="ARBA" id="ARBA00022801"/>
    </source>
</evidence>
<dbReference type="EMBL" id="JAVDVX010000006">
    <property type="protein sequence ID" value="MDR7091347.1"/>
    <property type="molecule type" value="Genomic_DNA"/>
</dbReference>
<keyword evidence="3" id="KW-0732">Signal</keyword>
<sequence length="263" mass="28097">MNQFVSNKSGSALKRLAVFSIALCSSFFCLNVQAVNCNGIAEWNSGSVYNGGAQVKQSNKAYQAQWWSQGHSPANYSGQWQEWKLLGSCDGTTASSTPASSAKSSSKSSVASSKSSSKSSVASSRSSSSVAGNDCGAAWYRANLTNYESYPAPGSDECVIYNGCLWSGYFYGISGKQPESWVMANNIAAVHLKDWSWLGLKSINLRQGNKRITAKVYDACADSDCSGCCTANLAGDGYLIDLEKYTMQRFGSGSGIVEFQVCN</sequence>
<feature type="signal peptide" evidence="3">
    <location>
        <begin position="1"/>
        <end position="34"/>
    </location>
</feature>
<dbReference type="Gene3D" id="2.10.10.20">
    <property type="entry name" value="Carbohydrate-binding module superfamily 5/12"/>
    <property type="match status" value="1"/>
</dbReference>
<evidence type="ECO:0000256" key="2">
    <source>
        <dbReference type="SAM" id="MobiDB-lite"/>
    </source>
</evidence>
<evidence type="ECO:0000256" key="3">
    <source>
        <dbReference type="SAM" id="SignalP"/>
    </source>
</evidence>
<feature type="region of interest" description="Disordered" evidence="2">
    <location>
        <begin position="95"/>
        <end position="131"/>
    </location>
</feature>
<comment type="caution">
    <text evidence="5">The sequence shown here is derived from an EMBL/GenBank/DDBJ whole genome shotgun (WGS) entry which is preliminary data.</text>
</comment>
<organism evidence="5 6">
    <name type="scientific">Cellvibrio fibrivorans</name>
    <dbReference type="NCBI Taxonomy" id="126350"/>
    <lineage>
        <taxon>Bacteria</taxon>
        <taxon>Pseudomonadati</taxon>
        <taxon>Pseudomonadota</taxon>
        <taxon>Gammaproteobacteria</taxon>
        <taxon>Cellvibrionales</taxon>
        <taxon>Cellvibrionaceae</taxon>
        <taxon>Cellvibrio</taxon>
    </lineage>
</organism>
<keyword evidence="6" id="KW-1185">Reference proteome</keyword>
<protein>
    <submittedName>
        <fullName evidence="5">Chitodextrinase</fullName>
    </submittedName>
</protein>
<dbReference type="InterPro" id="IPR003610">
    <property type="entry name" value="CBM5/12"/>
</dbReference>
<name>A0ABU1V1L2_9GAMM</name>